<dbReference type="Gene3D" id="3.20.20.150">
    <property type="entry name" value="Divalent-metal-dependent TIM barrel enzymes"/>
    <property type="match status" value="1"/>
</dbReference>
<proteinExistence type="predicted"/>
<protein>
    <submittedName>
        <fullName evidence="2">Sugar phosphate isomerase/epimerase</fullName>
    </submittedName>
</protein>
<dbReference type="RefSeq" id="WP_246427676.1">
    <property type="nucleotide sequence ID" value="NZ_JACHXK010000006.1"/>
</dbReference>
<reference evidence="2 3" key="1">
    <citation type="submission" date="2020-08" db="EMBL/GenBank/DDBJ databases">
        <title>Genomic Encyclopedia of Type Strains, Phase III (KMG-III): the genomes of soil and plant-associated and newly described type strains.</title>
        <authorList>
            <person name="Whitman W."/>
        </authorList>
    </citation>
    <scope>NUCLEOTIDE SEQUENCE [LARGE SCALE GENOMIC DNA]</scope>
    <source>
        <strain evidence="2 3">CECT 5862</strain>
    </source>
</reference>
<keyword evidence="3" id="KW-1185">Reference proteome</keyword>
<feature type="domain" description="Xylose isomerase-like TIM barrel" evidence="1">
    <location>
        <begin position="38"/>
        <end position="180"/>
    </location>
</feature>
<dbReference type="InterPro" id="IPR013022">
    <property type="entry name" value="Xyl_isomerase-like_TIM-brl"/>
</dbReference>
<dbReference type="Proteomes" id="UP000570361">
    <property type="component" value="Unassembled WGS sequence"/>
</dbReference>
<keyword evidence="2" id="KW-0413">Isomerase</keyword>
<evidence type="ECO:0000259" key="1">
    <source>
        <dbReference type="Pfam" id="PF01261"/>
    </source>
</evidence>
<dbReference type="Pfam" id="PF01261">
    <property type="entry name" value="AP_endonuc_2"/>
    <property type="match status" value="1"/>
</dbReference>
<organism evidence="2 3">
    <name type="scientific">Paenibacillus phyllosphaerae</name>
    <dbReference type="NCBI Taxonomy" id="274593"/>
    <lineage>
        <taxon>Bacteria</taxon>
        <taxon>Bacillati</taxon>
        <taxon>Bacillota</taxon>
        <taxon>Bacilli</taxon>
        <taxon>Bacillales</taxon>
        <taxon>Paenibacillaceae</taxon>
        <taxon>Paenibacillus</taxon>
    </lineage>
</organism>
<sequence>MRHQPITNDEQRLQVHMSWWGMTGIAADGRPLDEEEKFQWIAGAGFDGIDAFIPEPGESEQRWRHLLEKYRLALSVNVYPTSAQTMRREMERAAAYGGISAVNVQVLTPFLTGNPAVQLLSELASMAEEYRIPVNIETHRGTITQDLIRTASYAEQISHLRLTADLSHYVLAGEMLNVSEEAQSYINPLLGRTDCIHARLSNGEQIQVDIGPNGSHPMLQQYGSWWKEAMRKWRLTHQEGGSFLFIPELGPPPYAITTDEPTGRKTEISDRPHQALFLKDYARQLWQQSEL</sequence>
<evidence type="ECO:0000313" key="2">
    <source>
        <dbReference type="EMBL" id="MBB3111100.1"/>
    </source>
</evidence>
<dbReference type="AlphaFoldDB" id="A0A7W5FNA4"/>
<dbReference type="GO" id="GO:0016853">
    <property type="term" value="F:isomerase activity"/>
    <property type="evidence" value="ECO:0007669"/>
    <property type="project" value="UniProtKB-KW"/>
</dbReference>
<comment type="caution">
    <text evidence="2">The sequence shown here is derived from an EMBL/GenBank/DDBJ whole genome shotgun (WGS) entry which is preliminary data.</text>
</comment>
<dbReference type="EMBL" id="JACHXK010000006">
    <property type="protein sequence ID" value="MBB3111100.1"/>
    <property type="molecule type" value="Genomic_DNA"/>
</dbReference>
<dbReference type="InterPro" id="IPR036237">
    <property type="entry name" value="Xyl_isomerase-like_sf"/>
</dbReference>
<gene>
    <name evidence="2" type="ORF">FHS18_003168</name>
</gene>
<evidence type="ECO:0000313" key="3">
    <source>
        <dbReference type="Proteomes" id="UP000570361"/>
    </source>
</evidence>
<accession>A0A7W5FNA4</accession>
<name>A0A7W5FNA4_9BACL</name>
<dbReference type="SUPFAM" id="SSF51658">
    <property type="entry name" value="Xylose isomerase-like"/>
    <property type="match status" value="1"/>
</dbReference>